<proteinExistence type="predicted"/>
<reference evidence="1" key="1">
    <citation type="submission" date="2022-09" db="EMBL/GenBank/DDBJ databases">
        <title>Aureispira anguillicida sp. nov., isolated from Leptocephalus of Japanese eel Anguilla japonica.</title>
        <authorList>
            <person name="Yuasa K."/>
            <person name="Mekata T."/>
            <person name="Ikunari K."/>
        </authorList>
    </citation>
    <scope>NUCLEOTIDE SEQUENCE</scope>
    <source>
        <strain evidence="1">EL160426</strain>
    </source>
</reference>
<dbReference type="EMBL" id="AP026867">
    <property type="protein sequence ID" value="BDS10537.1"/>
    <property type="molecule type" value="Genomic_DNA"/>
</dbReference>
<organism evidence="1 2">
    <name type="scientific">Aureispira anguillae</name>
    <dbReference type="NCBI Taxonomy" id="2864201"/>
    <lineage>
        <taxon>Bacteria</taxon>
        <taxon>Pseudomonadati</taxon>
        <taxon>Bacteroidota</taxon>
        <taxon>Saprospiria</taxon>
        <taxon>Saprospirales</taxon>
        <taxon>Saprospiraceae</taxon>
        <taxon>Aureispira</taxon>
    </lineage>
</organism>
<evidence type="ECO:0000313" key="1">
    <source>
        <dbReference type="EMBL" id="BDS10537.1"/>
    </source>
</evidence>
<gene>
    <name evidence="1" type="ORF">AsAng_0012450</name>
</gene>
<name>A0A915YCG9_9BACT</name>
<dbReference type="Proteomes" id="UP001060919">
    <property type="component" value="Chromosome"/>
</dbReference>
<keyword evidence="2" id="KW-1185">Reference proteome</keyword>
<sequence length="216" mass="25020">MFSKLTLLKIFIVRNKTILVETESWNLWWGIYGLSKKSGWEDIFLSLENGKRIAAVCLLTKEMLKSSIADLLEYPEDKDYVEAIQKHLSEDKCHYWYYYSEKESEDFCEVSFDAPKNEFGVKPCTIEIWLPCDGLDIESISLGVKKFAKDFLKLKDCDVKITTTETVESALKSYTESEKDIKLENIVFGENVVKSLSKSWGISEEKTLERLYKSVK</sequence>
<accession>A0A915YCG9</accession>
<evidence type="ECO:0000313" key="2">
    <source>
        <dbReference type="Proteomes" id="UP001060919"/>
    </source>
</evidence>
<protein>
    <submittedName>
        <fullName evidence="1">Uncharacterized protein</fullName>
    </submittedName>
</protein>
<dbReference type="KEGG" id="aup:AsAng_0012450"/>
<dbReference type="AlphaFoldDB" id="A0A915YCG9"/>